<dbReference type="Gene3D" id="1.10.443.10">
    <property type="entry name" value="Intergrase catalytic core"/>
    <property type="match status" value="1"/>
</dbReference>
<keyword evidence="1" id="KW-0233">DNA recombination</keyword>
<reference evidence="3 4" key="1">
    <citation type="submission" date="2013-08" db="EMBL/GenBank/DDBJ databases">
        <title>Intrasporangium oryzae NRRL B-24470.</title>
        <authorList>
            <person name="Liu H."/>
            <person name="Wang G."/>
        </authorList>
    </citation>
    <scope>NUCLEOTIDE SEQUENCE [LARGE SCALE GENOMIC DNA]</scope>
    <source>
        <strain evidence="3 4">NRRL B-24470</strain>
    </source>
</reference>
<evidence type="ECO:0000256" key="2">
    <source>
        <dbReference type="SAM" id="MobiDB-lite"/>
    </source>
</evidence>
<dbReference type="GO" id="GO:0006310">
    <property type="term" value="P:DNA recombination"/>
    <property type="evidence" value="ECO:0007669"/>
    <property type="project" value="UniProtKB-KW"/>
</dbReference>
<feature type="region of interest" description="Disordered" evidence="2">
    <location>
        <begin position="135"/>
        <end position="185"/>
    </location>
</feature>
<dbReference type="Proteomes" id="UP000019489">
    <property type="component" value="Unassembled WGS sequence"/>
</dbReference>
<dbReference type="GO" id="GO:0015074">
    <property type="term" value="P:DNA integration"/>
    <property type="evidence" value="ECO:0007669"/>
    <property type="project" value="InterPro"/>
</dbReference>
<evidence type="ECO:0000256" key="1">
    <source>
        <dbReference type="ARBA" id="ARBA00023172"/>
    </source>
</evidence>
<comment type="caution">
    <text evidence="3">The sequence shown here is derived from an EMBL/GenBank/DDBJ whole genome shotgun (WGS) entry which is preliminary data.</text>
</comment>
<dbReference type="EMBL" id="AWSA01000030">
    <property type="protein sequence ID" value="EWT01003.1"/>
    <property type="molecule type" value="Genomic_DNA"/>
</dbReference>
<name>W9G889_9MICO</name>
<dbReference type="STRING" id="1386089.N865_12225"/>
<organism evidence="3 4">
    <name type="scientific">Intrasporangium oryzae NRRL B-24470</name>
    <dbReference type="NCBI Taxonomy" id="1386089"/>
    <lineage>
        <taxon>Bacteria</taxon>
        <taxon>Bacillati</taxon>
        <taxon>Actinomycetota</taxon>
        <taxon>Actinomycetes</taxon>
        <taxon>Micrococcales</taxon>
        <taxon>Intrasporangiaceae</taxon>
        <taxon>Intrasporangium</taxon>
    </lineage>
</organism>
<sequence length="185" mass="20019">MTRRFRLLVGGLLDLTRFLLATGQRIGECLAVAWVDLDLDAARVEVNHTVIRVAGHGLIRKDTKSSAGERTLIPRSWAVPDLRLRHARGVTLDAPVFPDMLGGLRDPSKSAGLCAGVLDRAGIGWGDLAQRPEDHRVGVGRRGPVGQDHRRPARARATIHDSGRLRGPTGCQCARPERAGPAINL</sequence>
<evidence type="ECO:0008006" key="5">
    <source>
        <dbReference type="Google" id="ProtNLM"/>
    </source>
</evidence>
<evidence type="ECO:0000313" key="3">
    <source>
        <dbReference type="EMBL" id="EWT01003.1"/>
    </source>
</evidence>
<dbReference type="InterPro" id="IPR011010">
    <property type="entry name" value="DNA_brk_join_enz"/>
</dbReference>
<accession>W9G889</accession>
<dbReference type="AlphaFoldDB" id="W9G889"/>
<gene>
    <name evidence="3" type="ORF">N865_12225</name>
</gene>
<keyword evidence="4" id="KW-1185">Reference proteome</keyword>
<dbReference type="GO" id="GO:0003677">
    <property type="term" value="F:DNA binding"/>
    <property type="evidence" value="ECO:0007669"/>
    <property type="project" value="InterPro"/>
</dbReference>
<protein>
    <recommendedName>
        <fullName evidence="5">Tyr recombinase domain-containing protein</fullName>
    </recommendedName>
</protein>
<dbReference type="SUPFAM" id="SSF56349">
    <property type="entry name" value="DNA breaking-rejoining enzymes"/>
    <property type="match status" value="1"/>
</dbReference>
<proteinExistence type="predicted"/>
<dbReference type="InterPro" id="IPR013762">
    <property type="entry name" value="Integrase-like_cat_sf"/>
</dbReference>
<dbReference type="eggNOG" id="COG0582">
    <property type="taxonomic scope" value="Bacteria"/>
</dbReference>
<evidence type="ECO:0000313" key="4">
    <source>
        <dbReference type="Proteomes" id="UP000019489"/>
    </source>
</evidence>